<dbReference type="SUPFAM" id="SSF55008">
    <property type="entry name" value="HMA, heavy metal-associated domain"/>
    <property type="match status" value="1"/>
</dbReference>
<dbReference type="CDD" id="cd00371">
    <property type="entry name" value="HMA"/>
    <property type="match status" value="1"/>
</dbReference>
<reference evidence="3 4" key="1">
    <citation type="submission" date="2019-12" db="EMBL/GenBank/DDBJ databases">
        <title>Sequence classification of anaerobic respiratory reductive dehalogenases: First we see many, then we see few.</title>
        <authorList>
            <person name="Molenda O."/>
            <person name="Puentes Jacome L.A."/>
            <person name="Cao X."/>
            <person name="Nesbo C.L."/>
            <person name="Tang S."/>
            <person name="Morson N."/>
            <person name="Patron J."/>
            <person name="Lomheim L."/>
            <person name="Wishart D.S."/>
            <person name="Edwards E.A."/>
        </authorList>
    </citation>
    <scope>NUCLEOTIDE SEQUENCE [LARGE SCALE GENOMIC DNA]</scope>
    <source>
        <strain evidence="3 4">12DCA</strain>
    </source>
</reference>
<accession>A0A857DLE6</accession>
<name>A0A857DLE6_9FIRM</name>
<feature type="domain" description="HMA" evidence="2">
    <location>
        <begin position="1"/>
        <end position="66"/>
    </location>
</feature>
<dbReference type="Pfam" id="PF00403">
    <property type="entry name" value="HMA"/>
    <property type="match status" value="1"/>
</dbReference>
<keyword evidence="1" id="KW-0479">Metal-binding</keyword>
<dbReference type="AlphaFoldDB" id="A0A857DLE6"/>
<sequence>MKKKIAIEGMSCSHCVSHVKEALSEFEGVTEVNVNLESKTAILESLSDIKDEAIQFAIEDAGYGVVGIEVL</sequence>
<proteinExistence type="predicted"/>
<organism evidence="3 4">
    <name type="scientific">Dehalobacter restrictus</name>
    <dbReference type="NCBI Taxonomy" id="55583"/>
    <lineage>
        <taxon>Bacteria</taxon>
        <taxon>Bacillati</taxon>
        <taxon>Bacillota</taxon>
        <taxon>Clostridia</taxon>
        <taxon>Eubacteriales</taxon>
        <taxon>Desulfitobacteriaceae</taxon>
        <taxon>Dehalobacter</taxon>
    </lineage>
</organism>
<dbReference type="InterPro" id="IPR006121">
    <property type="entry name" value="HMA_dom"/>
</dbReference>
<dbReference type="InterPro" id="IPR017969">
    <property type="entry name" value="Heavy-metal-associated_CS"/>
</dbReference>
<gene>
    <name evidence="3" type="ORF">GQ588_12605</name>
</gene>
<evidence type="ECO:0000259" key="2">
    <source>
        <dbReference type="PROSITE" id="PS50846"/>
    </source>
</evidence>
<dbReference type="GO" id="GO:0006825">
    <property type="term" value="P:copper ion transport"/>
    <property type="evidence" value="ECO:0007669"/>
    <property type="project" value="InterPro"/>
</dbReference>
<dbReference type="FunFam" id="3.30.70.100:FF:000001">
    <property type="entry name" value="ATPase copper transporting beta"/>
    <property type="match status" value="1"/>
</dbReference>
<dbReference type="InterPro" id="IPR036163">
    <property type="entry name" value="HMA_dom_sf"/>
</dbReference>
<evidence type="ECO:0000313" key="3">
    <source>
        <dbReference type="EMBL" id="QHA01418.1"/>
    </source>
</evidence>
<evidence type="ECO:0000256" key="1">
    <source>
        <dbReference type="ARBA" id="ARBA00022723"/>
    </source>
</evidence>
<dbReference type="RefSeq" id="WP_019225996.1">
    <property type="nucleotide sequence ID" value="NZ_CP046996.1"/>
</dbReference>
<evidence type="ECO:0000313" key="4">
    <source>
        <dbReference type="Proteomes" id="UP000430508"/>
    </source>
</evidence>
<dbReference type="EMBL" id="CP046996">
    <property type="protein sequence ID" value="QHA01418.1"/>
    <property type="molecule type" value="Genomic_DNA"/>
</dbReference>
<dbReference type="PROSITE" id="PS50846">
    <property type="entry name" value="HMA_2"/>
    <property type="match status" value="1"/>
</dbReference>
<dbReference type="PRINTS" id="PR00944">
    <property type="entry name" value="CUEXPORT"/>
</dbReference>
<dbReference type="Proteomes" id="UP000430508">
    <property type="component" value="Chromosome"/>
</dbReference>
<dbReference type="Gene3D" id="3.30.70.100">
    <property type="match status" value="1"/>
</dbReference>
<protein>
    <submittedName>
        <fullName evidence="3">Heavy metal transport/detoxification protein</fullName>
    </submittedName>
</protein>
<dbReference type="GO" id="GO:0005507">
    <property type="term" value="F:copper ion binding"/>
    <property type="evidence" value="ECO:0007669"/>
    <property type="project" value="InterPro"/>
</dbReference>
<dbReference type="PROSITE" id="PS01047">
    <property type="entry name" value="HMA_1"/>
    <property type="match status" value="1"/>
</dbReference>
<dbReference type="InterPro" id="IPR000428">
    <property type="entry name" value="Cu-bd"/>
</dbReference>